<protein>
    <submittedName>
        <fullName evidence="1">Uncharacterized protein</fullName>
    </submittedName>
</protein>
<proteinExistence type="predicted"/>
<evidence type="ECO:0000313" key="2">
    <source>
        <dbReference type="Proteomes" id="UP000004756"/>
    </source>
</evidence>
<name>C0CTY4_9FIRM</name>
<reference evidence="1 2" key="1">
    <citation type="submission" date="2009-01" db="EMBL/GenBank/DDBJ databases">
        <authorList>
            <person name="Fulton L."/>
            <person name="Clifton S."/>
            <person name="Fulton B."/>
            <person name="Xu J."/>
            <person name="Minx P."/>
            <person name="Pepin K.H."/>
            <person name="Johnson M."/>
            <person name="Bhonagiri V."/>
            <person name="Nash W.E."/>
            <person name="Mardis E.R."/>
            <person name="Wilson R.K."/>
        </authorList>
    </citation>
    <scope>NUCLEOTIDE SEQUENCE [LARGE SCALE GENOMIC DNA]</scope>
    <source>
        <strain evidence="1 2">DSM 15981</strain>
    </source>
</reference>
<gene>
    <name evidence="1" type="ORF">CLOSTASPAR_00433</name>
</gene>
<dbReference type="HOGENOM" id="CLU_3078229_0_0_9"/>
<comment type="caution">
    <text evidence="1">The sequence shown here is derived from an EMBL/GenBank/DDBJ whole genome shotgun (WGS) entry which is preliminary data.</text>
</comment>
<evidence type="ECO:0000313" key="1">
    <source>
        <dbReference type="EMBL" id="EEG57458.1"/>
    </source>
</evidence>
<dbReference type="EMBL" id="ACCJ01000019">
    <property type="protein sequence ID" value="EEG57458.1"/>
    <property type="molecule type" value="Genomic_DNA"/>
</dbReference>
<dbReference type="Proteomes" id="UP000004756">
    <property type="component" value="Unassembled WGS sequence"/>
</dbReference>
<accession>C0CTY4</accession>
<organism evidence="1 2">
    <name type="scientific">[Clostridium] asparagiforme DSM 15981</name>
    <dbReference type="NCBI Taxonomy" id="518636"/>
    <lineage>
        <taxon>Bacteria</taxon>
        <taxon>Bacillati</taxon>
        <taxon>Bacillota</taxon>
        <taxon>Clostridia</taxon>
        <taxon>Lachnospirales</taxon>
        <taxon>Lachnospiraceae</taxon>
        <taxon>Enterocloster</taxon>
    </lineage>
</organism>
<reference evidence="1 2" key="2">
    <citation type="submission" date="2009-02" db="EMBL/GenBank/DDBJ databases">
        <title>Draft genome sequence of Clostridium asparagiforme (DSM 15981).</title>
        <authorList>
            <person name="Sudarsanam P."/>
            <person name="Ley R."/>
            <person name="Guruge J."/>
            <person name="Turnbaugh P.J."/>
            <person name="Mahowald M."/>
            <person name="Liep D."/>
            <person name="Gordon J."/>
        </authorList>
    </citation>
    <scope>NUCLEOTIDE SEQUENCE [LARGE SCALE GENOMIC DNA]</scope>
    <source>
        <strain evidence="1 2">DSM 15981</strain>
    </source>
</reference>
<sequence>MKIKKENLHNSSDSGKIGAGSRVKLACKRISVSIFTSDGHLRLLDHLLGSRR</sequence>
<dbReference type="AlphaFoldDB" id="C0CTY4"/>
<keyword evidence="2" id="KW-1185">Reference proteome</keyword>